<dbReference type="EMBL" id="MELK01000050">
    <property type="protein sequence ID" value="OFW56015.1"/>
    <property type="molecule type" value="Genomic_DNA"/>
</dbReference>
<evidence type="ECO:0000256" key="4">
    <source>
        <dbReference type="ARBA" id="ARBA00012438"/>
    </source>
</evidence>
<dbReference type="GO" id="GO:0005509">
    <property type="term" value="F:calcium ion binding"/>
    <property type="evidence" value="ECO:0007669"/>
    <property type="project" value="UniProtKB-ARBA"/>
</dbReference>
<feature type="transmembrane region" description="Helical" evidence="10">
    <location>
        <begin position="42"/>
        <end position="62"/>
    </location>
</feature>
<accession>A0A1F2WGL9</accession>
<evidence type="ECO:0000256" key="1">
    <source>
        <dbReference type="ARBA" id="ARBA00000085"/>
    </source>
</evidence>
<sequence length="741" mass="82194">MIPAVLGMKSKIFGARGSRARDSGRIGGRRSSVRILLSSTRFIASLFWLTIVVATLLFVVPYSGRVQSPAFWVFVFLGMAVFIAHRFFPYEGYHPAGFFTLMVATDSLVALMIYLTGGSQSSLALLFLIVIIFSSAYFELLETILITAVTCAIFFAPVLYETVSFETLKNMAIAVPIYLMLALCGFFVISKAREKEREKKTLTHLFDEADTKRQELSTLYAVSLKFASTLDEEEMLNILLQNSLRLVPCDAIAIALWQSADRLHIQGERGFTAGALEDLMVPSNDNPLYVSASAVLPVILRDCEEDARFEPFLKRIAYTSMIVVPLYASSSVIGVLCCTSRQSNAFNDEAARLLLTLASEAALALEKGYLYRTTLEDKNKIEAIINSLSDGLMVIDQDAKLILANPTISRLLNLRAGDYDVDLPHLLERAEYIIDLKEMTYSEMLNKVLRRGENLKIEMTLGTEPPTIFQSFWVPLMDSEGRVSGAVILLHDITYYVELDRLKSDFISIVSHELKTPLTSITGFVRLLTAERVGPVTEKQRHYLDIVQKQSESLTQLINDLLDLSRIEQGIIEVRHDPVRLGDVIGGVVQQLDNMAQDREILLELGIPEDLPYINGDSDRLSQVFMNLIHNAIKFTPPGGAVKVKAGSLGNECLIRVLDNGIGISSQDLPKIFNKFYQVDSSSTRQQSGTGLGLSISKQLVAAHGGDMWVSSTLGKGTTFSLTLPFFLRENIEGEQAEQAS</sequence>
<dbReference type="Gene3D" id="1.10.287.130">
    <property type="match status" value="1"/>
</dbReference>
<feature type="transmembrane region" description="Helical" evidence="10">
    <location>
        <begin position="172"/>
        <end position="190"/>
    </location>
</feature>
<feature type="transmembrane region" description="Helical" evidence="10">
    <location>
        <begin position="69"/>
        <end position="88"/>
    </location>
</feature>
<dbReference type="InterPro" id="IPR029016">
    <property type="entry name" value="GAF-like_dom_sf"/>
</dbReference>
<dbReference type="CDD" id="cd16922">
    <property type="entry name" value="HATPase_EvgS-ArcB-TorS-like"/>
    <property type="match status" value="1"/>
</dbReference>
<comment type="subcellular location">
    <subcellularLocation>
        <location evidence="3">Cell membrane</location>
    </subcellularLocation>
</comment>
<dbReference type="SUPFAM" id="SSF55785">
    <property type="entry name" value="PYP-like sensor domain (PAS domain)"/>
    <property type="match status" value="1"/>
</dbReference>
<keyword evidence="5" id="KW-0597">Phosphoprotein</keyword>
<dbReference type="InterPro" id="IPR035965">
    <property type="entry name" value="PAS-like_dom_sf"/>
</dbReference>
<dbReference type="SUPFAM" id="SSF55874">
    <property type="entry name" value="ATPase domain of HSP90 chaperone/DNA topoisomerase II/histidine kinase"/>
    <property type="match status" value="1"/>
</dbReference>
<feature type="transmembrane region" description="Helical" evidence="10">
    <location>
        <begin position="108"/>
        <end position="133"/>
    </location>
</feature>
<keyword evidence="9 10" id="KW-0472">Membrane</keyword>
<dbReference type="SUPFAM" id="SSF55781">
    <property type="entry name" value="GAF domain-like"/>
    <property type="match status" value="1"/>
</dbReference>
<dbReference type="Pfam" id="PF00512">
    <property type="entry name" value="HisKA"/>
    <property type="match status" value="1"/>
</dbReference>
<keyword evidence="6" id="KW-0808">Transferase</keyword>
<evidence type="ECO:0000256" key="5">
    <source>
        <dbReference type="ARBA" id="ARBA00022553"/>
    </source>
</evidence>
<dbReference type="Gene3D" id="3.30.450.40">
    <property type="match status" value="1"/>
</dbReference>
<evidence type="ECO:0000313" key="13">
    <source>
        <dbReference type="EMBL" id="OFW56015.1"/>
    </source>
</evidence>
<dbReference type="EC" id="2.7.13.3" evidence="4"/>
<evidence type="ECO:0000256" key="8">
    <source>
        <dbReference type="ARBA" id="ARBA00023012"/>
    </source>
</evidence>
<dbReference type="FunFam" id="3.30.565.10:FF:000006">
    <property type="entry name" value="Sensor histidine kinase WalK"/>
    <property type="match status" value="1"/>
</dbReference>
<dbReference type="STRING" id="1797197.A2Y75_04715"/>
<dbReference type="GO" id="GO:0009927">
    <property type="term" value="F:histidine phosphotransfer kinase activity"/>
    <property type="evidence" value="ECO:0007669"/>
    <property type="project" value="TreeGrafter"/>
</dbReference>
<dbReference type="InterPro" id="IPR013767">
    <property type="entry name" value="PAS_fold"/>
</dbReference>
<dbReference type="GO" id="GO:0000155">
    <property type="term" value="F:phosphorelay sensor kinase activity"/>
    <property type="evidence" value="ECO:0007669"/>
    <property type="project" value="InterPro"/>
</dbReference>
<dbReference type="InterPro" id="IPR004358">
    <property type="entry name" value="Sig_transdc_His_kin-like_C"/>
</dbReference>
<feature type="transmembrane region" description="Helical" evidence="10">
    <location>
        <begin position="316"/>
        <end position="336"/>
    </location>
</feature>
<protein>
    <recommendedName>
        <fullName evidence="4">histidine kinase</fullName>
        <ecNumber evidence="4">2.7.13.3</ecNumber>
    </recommendedName>
</protein>
<feature type="domain" description="PAS" evidence="12">
    <location>
        <begin position="377"/>
        <end position="418"/>
    </location>
</feature>
<organism evidence="13 14">
    <name type="scientific">Candidatus Solincola sediminis</name>
    <dbReference type="NCBI Taxonomy" id="1797199"/>
    <lineage>
        <taxon>Bacteria</taxon>
        <taxon>Bacillati</taxon>
        <taxon>Actinomycetota</taxon>
        <taxon>Candidatus Geothermincolia</taxon>
        <taxon>Candidatus Geothermincolales</taxon>
        <taxon>Candidatus Geothermincolaceae</taxon>
        <taxon>Candidatus Solincola</taxon>
    </lineage>
</organism>
<keyword evidence="10" id="KW-0812">Transmembrane</keyword>
<dbReference type="Pfam" id="PF02518">
    <property type="entry name" value="HATPase_c"/>
    <property type="match status" value="1"/>
</dbReference>
<comment type="cofactor">
    <cofactor evidence="2">
        <name>a divalent metal cation</name>
        <dbReference type="ChEBI" id="CHEBI:60240"/>
    </cofactor>
</comment>
<evidence type="ECO:0000313" key="14">
    <source>
        <dbReference type="Proteomes" id="UP000177876"/>
    </source>
</evidence>
<dbReference type="SUPFAM" id="SSF47384">
    <property type="entry name" value="Homodimeric domain of signal transducing histidine kinase"/>
    <property type="match status" value="1"/>
</dbReference>
<evidence type="ECO:0000259" key="12">
    <source>
        <dbReference type="PROSITE" id="PS50112"/>
    </source>
</evidence>
<dbReference type="CDD" id="cd00082">
    <property type="entry name" value="HisKA"/>
    <property type="match status" value="1"/>
</dbReference>
<dbReference type="InterPro" id="IPR005467">
    <property type="entry name" value="His_kinase_dom"/>
</dbReference>
<reference evidence="13 14" key="1">
    <citation type="journal article" date="2016" name="Nat. Commun.">
        <title>Thousands of microbial genomes shed light on interconnected biogeochemical processes in an aquifer system.</title>
        <authorList>
            <person name="Anantharaman K."/>
            <person name="Brown C.T."/>
            <person name="Hug L.A."/>
            <person name="Sharon I."/>
            <person name="Castelle C.J."/>
            <person name="Probst A.J."/>
            <person name="Thomas B.C."/>
            <person name="Singh A."/>
            <person name="Wilkins M.J."/>
            <person name="Karaoz U."/>
            <person name="Brodie E.L."/>
            <person name="Williams K.H."/>
            <person name="Hubbard S.S."/>
            <person name="Banfield J.F."/>
        </authorList>
    </citation>
    <scope>NUCLEOTIDE SEQUENCE [LARGE SCALE GENOMIC DNA]</scope>
</reference>
<dbReference type="Pfam" id="PF13185">
    <property type="entry name" value="GAF_2"/>
    <property type="match status" value="1"/>
</dbReference>
<proteinExistence type="predicted"/>
<keyword evidence="7" id="KW-0418">Kinase</keyword>
<dbReference type="Pfam" id="PF00989">
    <property type="entry name" value="PAS"/>
    <property type="match status" value="1"/>
</dbReference>
<comment type="caution">
    <text evidence="13">The sequence shown here is derived from an EMBL/GenBank/DDBJ whole genome shotgun (WGS) entry which is preliminary data.</text>
</comment>
<dbReference type="GO" id="GO:0005886">
    <property type="term" value="C:plasma membrane"/>
    <property type="evidence" value="ECO:0007669"/>
    <property type="project" value="UniProtKB-SubCell"/>
</dbReference>
<evidence type="ECO:0000256" key="3">
    <source>
        <dbReference type="ARBA" id="ARBA00004236"/>
    </source>
</evidence>
<dbReference type="PROSITE" id="PS50109">
    <property type="entry name" value="HIS_KIN"/>
    <property type="match status" value="1"/>
</dbReference>
<evidence type="ECO:0000256" key="9">
    <source>
        <dbReference type="ARBA" id="ARBA00023136"/>
    </source>
</evidence>
<keyword evidence="10" id="KW-1133">Transmembrane helix</keyword>
<dbReference type="InterPro" id="IPR000014">
    <property type="entry name" value="PAS"/>
</dbReference>
<keyword evidence="8" id="KW-0902">Two-component regulatory system</keyword>
<dbReference type="FunFam" id="1.10.287.130:FF:000001">
    <property type="entry name" value="Two-component sensor histidine kinase"/>
    <property type="match status" value="1"/>
</dbReference>
<evidence type="ECO:0000256" key="6">
    <source>
        <dbReference type="ARBA" id="ARBA00022679"/>
    </source>
</evidence>
<dbReference type="Gene3D" id="3.30.450.20">
    <property type="entry name" value="PAS domain"/>
    <property type="match status" value="1"/>
</dbReference>
<dbReference type="PROSITE" id="PS50112">
    <property type="entry name" value="PAS"/>
    <property type="match status" value="1"/>
</dbReference>
<dbReference type="PANTHER" id="PTHR43047:SF72">
    <property type="entry name" value="OSMOSENSING HISTIDINE PROTEIN KINASE SLN1"/>
    <property type="match status" value="1"/>
</dbReference>
<evidence type="ECO:0000256" key="7">
    <source>
        <dbReference type="ARBA" id="ARBA00022777"/>
    </source>
</evidence>
<dbReference type="PANTHER" id="PTHR43047">
    <property type="entry name" value="TWO-COMPONENT HISTIDINE PROTEIN KINASE"/>
    <property type="match status" value="1"/>
</dbReference>
<dbReference type="SMART" id="SM00388">
    <property type="entry name" value="HisKA"/>
    <property type="match status" value="1"/>
</dbReference>
<gene>
    <name evidence="13" type="ORF">A2Y75_04715</name>
</gene>
<evidence type="ECO:0000256" key="2">
    <source>
        <dbReference type="ARBA" id="ARBA00001968"/>
    </source>
</evidence>
<dbReference type="InterPro" id="IPR003594">
    <property type="entry name" value="HATPase_dom"/>
</dbReference>
<evidence type="ECO:0000256" key="10">
    <source>
        <dbReference type="SAM" id="Phobius"/>
    </source>
</evidence>
<evidence type="ECO:0000259" key="11">
    <source>
        <dbReference type="PROSITE" id="PS50109"/>
    </source>
</evidence>
<dbReference type="SMART" id="SM00065">
    <property type="entry name" value="GAF"/>
    <property type="match status" value="1"/>
</dbReference>
<dbReference type="InterPro" id="IPR003661">
    <property type="entry name" value="HisK_dim/P_dom"/>
</dbReference>
<dbReference type="Proteomes" id="UP000177876">
    <property type="component" value="Unassembled WGS sequence"/>
</dbReference>
<dbReference type="InterPro" id="IPR036097">
    <property type="entry name" value="HisK_dim/P_sf"/>
</dbReference>
<dbReference type="InterPro" id="IPR003018">
    <property type="entry name" value="GAF"/>
</dbReference>
<dbReference type="InterPro" id="IPR036890">
    <property type="entry name" value="HATPase_C_sf"/>
</dbReference>
<comment type="catalytic activity">
    <reaction evidence="1">
        <text>ATP + protein L-histidine = ADP + protein N-phospho-L-histidine.</text>
        <dbReference type="EC" id="2.7.13.3"/>
    </reaction>
</comment>
<feature type="transmembrane region" description="Helical" evidence="10">
    <location>
        <begin position="140"/>
        <end position="160"/>
    </location>
</feature>
<dbReference type="CDD" id="cd00130">
    <property type="entry name" value="PAS"/>
    <property type="match status" value="1"/>
</dbReference>
<dbReference type="Gene3D" id="3.30.565.10">
    <property type="entry name" value="Histidine kinase-like ATPase, C-terminal domain"/>
    <property type="match status" value="1"/>
</dbReference>
<name>A0A1F2WGL9_9ACTN</name>
<dbReference type="PRINTS" id="PR00344">
    <property type="entry name" value="BCTRLSENSOR"/>
</dbReference>
<dbReference type="AlphaFoldDB" id="A0A1F2WGL9"/>
<dbReference type="GO" id="GO:0006355">
    <property type="term" value="P:regulation of DNA-templated transcription"/>
    <property type="evidence" value="ECO:0007669"/>
    <property type="project" value="InterPro"/>
</dbReference>
<dbReference type="SMART" id="SM00387">
    <property type="entry name" value="HATPase_c"/>
    <property type="match status" value="1"/>
</dbReference>
<feature type="domain" description="Histidine kinase" evidence="11">
    <location>
        <begin position="509"/>
        <end position="728"/>
    </location>
</feature>